<dbReference type="AlphaFoldDB" id="A0A9R1W7E7"/>
<reference evidence="3 4" key="1">
    <citation type="journal article" date="2017" name="Nat. Commun.">
        <title>Genome assembly with in vitro proximity ligation data and whole-genome triplication in lettuce.</title>
        <authorList>
            <person name="Reyes-Chin-Wo S."/>
            <person name="Wang Z."/>
            <person name="Yang X."/>
            <person name="Kozik A."/>
            <person name="Arikit S."/>
            <person name="Song C."/>
            <person name="Xia L."/>
            <person name="Froenicke L."/>
            <person name="Lavelle D.O."/>
            <person name="Truco M.J."/>
            <person name="Xia R."/>
            <person name="Zhu S."/>
            <person name="Xu C."/>
            <person name="Xu H."/>
            <person name="Xu X."/>
            <person name="Cox K."/>
            <person name="Korf I."/>
            <person name="Meyers B.C."/>
            <person name="Michelmore R.W."/>
        </authorList>
    </citation>
    <scope>NUCLEOTIDE SEQUENCE [LARGE SCALE GENOMIC DNA]</scope>
    <source>
        <strain evidence="4">cv. Salinas</strain>
        <tissue evidence="3">Seedlings</tissue>
    </source>
</reference>
<proteinExistence type="inferred from homology"/>
<protein>
    <recommendedName>
        <fullName evidence="5">Protein ABIL2</fullName>
    </recommendedName>
</protein>
<dbReference type="PANTHER" id="PTHR10460:SF43">
    <property type="entry name" value="ABI FAMILY PROTEIN"/>
    <property type="match status" value="1"/>
</dbReference>
<evidence type="ECO:0000313" key="3">
    <source>
        <dbReference type="EMBL" id="KAJ0217692.1"/>
    </source>
</evidence>
<evidence type="ECO:0000313" key="4">
    <source>
        <dbReference type="Proteomes" id="UP000235145"/>
    </source>
</evidence>
<dbReference type="InterPro" id="IPR028457">
    <property type="entry name" value="ABI"/>
</dbReference>
<comment type="function">
    <text evidence="2">Involved in regulation of actin and microtubule organization. Part of a WAVE complex that activates the Arp2/3 complex.</text>
</comment>
<dbReference type="Gene3D" id="6.10.140.1620">
    <property type="match status" value="1"/>
</dbReference>
<evidence type="ECO:0008006" key="5">
    <source>
        <dbReference type="Google" id="ProtNLM"/>
    </source>
</evidence>
<dbReference type="Proteomes" id="UP000235145">
    <property type="component" value="Unassembled WGS sequence"/>
</dbReference>
<dbReference type="EMBL" id="NBSK02000003">
    <property type="protein sequence ID" value="KAJ0217692.1"/>
    <property type="molecule type" value="Genomic_DNA"/>
</dbReference>
<organism evidence="3 4">
    <name type="scientific">Lactuca sativa</name>
    <name type="common">Garden lettuce</name>
    <dbReference type="NCBI Taxonomy" id="4236"/>
    <lineage>
        <taxon>Eukaryota</taxon>
        <taxon>Viridiplantae</taxon>
        <taxon>Streptophyta</taxon>
        <taxon>Embryophyta</taxon>
        <taxon>Tracheophyta</taxon>
        <taxon>Spermatophyta</taxon>
        <taxon>Magnoliopsida</taxon>
        <taxon>eudicotyledons</taxon>
        <taxon>Gunneridae</taxon>
        <taxon>Pentapetalae</taxon>
        <taxon>asterids</taxon>
        <taxon>campanulids</taxon>
        <taxon>Asterales</taxon>
        <taxon>Asteraceae</taxon>
        <taxon>Cichorioideae</taxon>
        <taxon>Cichorieae</taxon>
        <taxon>Lactucinae</taxon>
        <taxon>Lactuca</taxon>
    </lineage>
</organism>
<accession>A0A9R1W7E7</accession>
<keyword evidence="4" id="KW-1185">Reference proteome</keyword>
<comment type="similarity">
    <text evidence="1">Belongs to the ABI family.</text>
</comment>
<evidence type="ECO:0000256" key="1">
    <source>
        <dbReference type="ARBA" id="ARBA00010020"/>
    </source>
</evidence>
<name>A0A9R1W7E7_LACSA</name>
<gene>
    <name evidence="3" type="ORF">LSAT_V11C300106100</name>
</gene>
<evidence type="ECO:0000256" key="2">
    <source>
        <dbReference type="ARBA" id="ARBA00025223"/>
    </source>
</evidence>
<dbReference type="PANTHER" id="PTHR10460">
    <property type="entry name" value="ABL INTERACTOR FAMILY MEMBER"/>
    <property type="match status" value="1"/>
</dbReference>
<sequence>MEAMDGSSLLNDLRPPSNHDEIFMQRSLVFADSLKDLRNIRMQLYSAAEFFEDSYHKSDHDELLLESLKDYVSKALVSTIDHLGSVSSKINSFLDENLNEALETNLQILCIEQRLRTCHTYSDHEGLLQQSLMIQIPKYHKQYRLPDGRFNEAVEAEKAKAEFSSLRRRDTGLASIDFRSGSIAFSFAKAASNKGLEKRAPSMSPSRFRIKRTGSTTNRSTSPSFPVMRYGSVIHRSISPNTQQSPVEAWSSQSLYPERERRKDMEVYSRKTRNLFKALLSMNKHKNEYK</sequence>
<comment type="caution">
    <text evidence="3">The sequence shown here is derived from an EMBL/GenBank/DDBJ whole genome shotgun (WGS) entry which is preliminary data.</text>
</comment>